<keyword evidence="1" id="KW-0812">Transmembrane</keyword>
<reference evidence="2" key="1">
    <citation type="submission" date="2021-07" db="EMBL/GenBank/DDBJ databases">
        <title>New enterobacteriophages and their use to control Salmonella enterica.</title>
        <authorList>
            <person name="Spricigo D.A."/>
            <person name="Bardina C."/>
            <person name="Cortes M.P."/>
            <person name="Llagostera M."/>
        </authorList>
    </citation>
    <scope>NUCLEOTIDE SEQUENCE</scope>
</reference>
<evidence type="ECO:0000256" key="1">
    <source>
        <dbReference type="SAM" id="Phobius"/>
    </source>
</evidence>
<feature type="transmembrane region" description="Helical" evidence="1">
    <location>
        <begin position="12"/>
        <end position="34"/>
    </location>
</feature>
<name>A0A8F5JAH7_9CAUD</name>
<gene>
    <name evidence="2" type="ORF">UAB78_061</name>
</gene>
<keyword evidence="3" id="KW-1185">Reference proteome</keyword>
<evidence type="ECO:0000313" key="2">
    <source>
        <dbReference type="EMBL" id="QXM18137.1"/>
    </source>
</evidence>
<keyword evidence="1" id="KW-1133">Transmembrane helix</keyword>
<dbReference type="EMBL" id="GU595417">
    <property type="protein sequence ID" value="QXM18137.1"/>
    <property type="molecule type" value="Genomic_DNA"/>
</dbReference>
<organism evidence="2 3">
    <name type="scientific">Escherichia phage UAB_Phi78</name>
    <dbReference type="NCBI Taxonomy" id="979726"/>
    <lineage>
        <taxon>Viruses</taxon>
        <taxon>Duplodnaviria</taxon>
        <taxon>Heunggongvirae</taxon>
        <taxon>Uroviricota</taxon>
        <taxon>Caudoviricetes</taxon>
        <taxon>Autographivirales</taxon>
        <taxon>Autosignataviridae</taxon>
        <taxon>Molineuxvirinae</taxon>
        <taxon>Zindervirus</taxon>
        <taxon>Zindervirus UAB78</taxon>
    </lineage>
</organism>
<dbReference type="Proteomes" id="UP000011293">
    <property type="component" value="Segment"/>
</dbReference>
<evidence type="ECO:0000313" key="3">
    <source>
        <dbReference type="Proteomes" id="UP000011293"/>
    </source>
</evidence>
<accession>A0A8F5JAH7</accession>
<sequence length="35" mass="3651">MALSVIKGDNMYIPMEAVVGIACLLVGFVIGLIAQ</sequence>
<keyword evidence="1" id="KW-0472">Membrane</keyword>
<proteinExistence type="predicted"/>
<protein>
    <submittedName>
        <fullName evidence="2">Uncharacterized protein</fullName>
    </submittedName>
</protein>